<proteinExistence type="predicted"/>
<dbReference type="PATRIC" id="fig|1392.242.peg.5575"/>
<dbReference type="AlphaFoldDB" id="A0A0J1HX58"/>
<protein>
    <submittedName>
        <fullName evidence="1">Uncharacterized protein</fullName>
    </submittedName>
</protein>
<dbReference type="Proteomes" id="UP000035904">
    <property type="component" value="Unassembled WGS sequence"/>
</dbReference>
<name>A0A0J1HX58_BACAN</name>
<dbReference type="RefSeq" id="WP_047956607.1">
    <property type="nucleotide sequence ID" value="NZ_LDPG01000007.1"/>
</dbReference>
<evidence type="ECO:0000313" key="1">
    <source>
        <dbReference type="EMBL" id="KLV18253.1"/>
    </source>
</evidence>
<sequence length="157" mass="18646">MKKEKVSIYGLSFENGVPSFNLRVTMEFDYYRVNNQIQDLNKEYNMQHIAIPADILPDNNEEIVVMYRYVERYVKHYKSDFYVLDMLTYFKFNCKVIWVLRDNGTNMIGVENEDTIMILEHYADRCKAIFLLDNGRFKKISLNKAIQISNKSKITSN</sequence>
<dbReference type="EMBL" id="LDPG01000007">
    <property type="protein sequence ID" value="KLV18253.1"/>
    <property type="molecule type" value="Genomic_DNA"/>
</dbReference>
<reference evidence="1 2" key="1">
    <citation type="submission" date="2015-05" db="EMBL/GenBank/DDBJ databases">
        <title>Whole genome sequence and identification of bacterial endophytes from Costus igneus.</title>
        <authorList>
            <person name="Lee Y.P."/>
            <person name="Gan H.M."/>
            <person name="Eng W."/>
            <person name="Wheatley M.S."/>
            <person name="Caraballo A."/>
            <person name="Polter S."/>
            <person name="Savka M.A."/>
            <person name="Hudson A.O."/>
        </authorList>
    </citation>
    <scope>NUCLEOTIDE SEQUENCE [LARGE SCALE GENOMIC DNA]</scope>
    <source>
        <strain evidence="1 2">RIT375</strain>
    </source>
</reference>
<organism evidence="1 2">
    <name type="scientific">Bacillus anthracis</name>
    <name type="common">anthrax bacterium</name>
    <dbReference type="NCBI Taxonomy" id="1392"/>
    <lineage>
        <taxon>Bacteria</taxon>
        <taxon>Bacillati</taxon>
        <taxon>Bacillota</taxon>
        <taxon>Bacilli</taxon>
        <taxon>Bacillales</taxon>
        <taxon>Bacillaceae</taxon>
        <taxon>Bacillus</taxon>
        <taxon>Bacillus cereus group</taxon>
    </lineage>
</organism>
<gene>
    <name evidence="1" type="ORF">ABW01_12775</name>
</gene>
<comment type="caution">
    <text evidence="1">The sequence shown here is derived from an EMBL/GenBank/DDBJ whole genome shotgun (WGS) entry which is preliminary data.</text>
</comment>
<accession>A0A0J1HX58</accession>
<evidence type="ECO:0000313" key="2">
    <source>
        <dbReference type="Proteomes" id="UP000035904"/>
    </source>
</evidence>